<comment type="similarity">
    <text evidence="3 13">Belongs to the ferredoxin--NADP reductase type 1 family.</text>
</comment>
<dbReference type="GO" id="GO:0005739">
    <property type="term" value="C:mitochondrion"/>
    <property type="evidence" value="ECO:0007669"/>
    <property type="project" value="UniProtKB-SubCell"/>
</dbReference>
<feature type="binding site" evidence="15">
    <location>
        <begin position="218"/>
        <end position="219"/>
    </location>
    <ligand>
        <name>NADP(+)</name>
        <dbReference type="ChEBI" id="CHEBI:58349"/>
    </ligand>
</feature>
<feature type="binding site" evidence="14">
    <location>
        <position position="103"/>
    </location>
    <ligand>
        <name>FAD</name>
        <dbReference type="ChEBI" id="CHEBI:57692"/>
    </ligand>
</feature>
<dbReference type="UniPathway" id="UPA00296"/>
<dbReference type="EC" id="1.18.1.6" evidence="4 13"/>
<dbReference type="InterPro" id="IPR021163">
    <property type="entry name" value="Ferredox_Rdtase_adrenod"/>
</dbReference>
<dbReference type="Proteomes" id="UP000183832">
    <property type="component" value="Unassembled WGS sequence"/>
</dbReference>
<dbReference type="GO" id="GO:0008203">
    <property type="term" value="P:cholesterol metabolic process"/>
    <property type="evidence" value="ECO:0007669"/>
    <property type="project" value="UniProtKB-UniPathway"/>
</dbReference>
<reference evidence="16 17" key="1">
    <citation type="submission" date="2015-04" db="EMBL/GenBank/DDBJ databases">
        <authorList>
            <person name="Syromyatnikov M.Y."/>
            <person name="Popov V.N."/>
        </authorList>
    </citation>
    <scope>NUCLEOTIDE SEQUENCE [LARGE SCALE GENOMIC DNA]</scope>
</reference>
<keyword evidence="6" id="KW-0813">Transport</keyword>
<dbReference type="GO" id="GO:0016491">
    <property type="term" value="F:oxidoreductase activity"/>
    <property type="evidence" value="ECO:0007669"/>
    <property type="project" value="UniProtKB-KW"/>
</dbReference>
<evidence type="ECO:0000256" key="7">
    <source>
        <dbReference type="ARBA" id="ARBA00022630"/>
    </source>
</evidence>
<evidence type="ECO:0000256" key="13">
    <source>
        <dbReference type="PIRNR" id="PIRNR000362"/>
    </source>
</evidence>
<feature type="binding site" evidence="14">
    <location>
        <position position="67"/>
    </location>
    <ligand>
        <name>FAD</name>
        <dbReference type="ChEBI" id="CHEBI:57692"/>
    </ligand>
</feature>
<evidence type="ECO:0000256" key="9">
    <source>
        <dbReference type="ARBA" id="ARBA00022857"/>
    </source>
</evidence>
<comment type="cofactor">
    <cofactor evidence="1 13 14">
        <name>FAD</name>
        <dbReference type="ChEBI" id="CHEBI:57692"/>
    </cofactor>
</comment>
<keyword evidence="8 13" id="KW-0274">FAD</keyword>
<keyword evidence="13" id="KW-0496">Mitochondrion</keyword>
<evidence type="ECO:0000313" key="16">
    <source>
        <dbReference type="EMBL" id="CRL00472.1"/>
    </source>
</evidence>
<evidence type="ECO:0000256" key="15">
    <source>
        <dbReference type="PIRSR" id="PIRSR000362-2"/>
    </source>
</evidence>
<feature type="binding site" evidence="15">
    <location>
        <begin position="174"/>
        <end position="177"/>
    </location>
    <ligand>
        <name>NADP(+)</name>
        <dbReference type="ChEBI" id="CHEBI:58349"/>
    </ligand>
</feature>
<organism evidence="16 17">
    <name type="scientific">Clunio marinus</name>
    <dbReference type="NCBI Taxonomy" id="568069"/>
    <lineage>
        <taxon>Eukaryota</taxon>
        <taxon>Metazoa</taxon>
        <taxon>Ecdysozoa</taxon>
        <taxon>Arthropoda</taxon>
        <taxon>Hexapoda</taxon>
        <taxon>Insecta</taxon>
        <taxon>Pterygota</taxon>
        <taxon>Neoptera</taxon>
        <taxon>Endopterygota</taxon>
        <taxon>Diptera</taxon>
        <taxon>Nematocera</taxon>
        <taxon>Chironomoidea</taxon>
        <taxon>Chironomidae</taxon>
        <taxon>Clunio</taxon>
    </lineage>
</organism>
<dbReference type="Gene3D" id="3.50.50.60">
    <property type="entry name" value="FAD/NAD(P)-binding domain"/>
    <property type="match status" value="1"/>
</dbReference>
<dbReference type="InterPro" id="IPR055275">
    <property type="entry name" value="Ferredox_Rdtase"/>
</dbReference>
<evidence type="ECO:0000256" key="10">
    <source>
        <dbReference type="ARBA" id="ARBA00022982"/>
    </source>
</evidence>
<feature type="binding site" evidence="14">
    <location>
        <position position="59"/>
    </location>
    <ligand>
        <name>FAD</name>
        <dbReference type="ChEBI" id="CHEBI:57692"/>
    </ligand>
</feature>
<accession>A0A1J1IJV3</accession>
<dbReference type="AlphaFoldDB" id="A0A1J1IJV3"/>
<comment type="pathway">
    <text evidence="2">Steroid metabolism; cholesterol metabolism.</text>
</comment>
<feature type="binding site" evidence="14">
    <location>
        <begin position="387"/>
        <end position="389"/>
    </location>
    <ligand>
        <name>FAD</name>
        <dbReference type="ChEBI" id="CHEBI:57692"/>
    </ligand>
</feature>
<dbReference type="PANTHER" id="PTHR48467:SF1">
    <property type="entry name" value="GLUTAMATE SYNTHASE 1 [NADH], CHLOROPLASTIC-LIKE"/>
    <property type="match status" value="1"/>
</dbReference>
<feature type="binding site" evidence="14">
    <location>
        <position position="380"/>
    </location>
    <ligand>
        <name>FAD</name>
        <dbReference type="ChEBI" id="CHEBI:57692"/>
    </ligand>
</feature>
<proteinExistence type="inferred from homology"/>
<evidence type="ECO:0000256" key="5">
    <source>
        <dbReference type="ARBA" id="ARBA00016287"/>
    </source>
</evidence>
<dbReference type="InterPro" id="IPR036188">
    <property type="entry name" value="FAD/NAD-bd_sf"/>
</dbReference>
<dbReference type="Gene3D" id="3.40.50.720">
    <property type="entry name" value="NAD(P)-binding Rossmann-like Domain"/>
    <property type="match status" value="1"/>
</dbReference>
<protein>
    <recommendedName>
        <fullName evidence="5 13">NADPH:adrenodoxin oxidoreductase, mitochondrial</fullName>
        <ecNumber evidence="4 13">1.18.1.6</ecNumber>
    </recommendedName>
</protein>
<keyword evidence="9 13" id="KW-0521">NADP</keyword>
<dbReference type="EMBL" id="CVRI01000054">
    <property type="protein sequence ID" value="CRL00472.1"/>
    <property type="molecule type" value="Genomic_DNA"/>
</dbReference>
<keyword evidence="11 13" id="KW-0560">Oxidoreductase</keyword>
<dbReference type="PRINTS" id="PR00419">
    <property type="entry name" value="ADXRDTASE"/>
</dbReference>
<name>A0A1J1IJV3_9DIPT</name>
<evidence type="ECO:0000256" key="12">
    <source>
        <dbReference type="ARBA" id="ARBA00048933"/>
    </source>
</evidence>
<comment type="catalytic activity">
    <reaction evidence="12 13">
        <text>2 reduced [adrenodoxin] + NADP(+) + H(+) = 2 oxidized [adrenodoxin] + NADPH</text>
        <dbReference type="Rhea" id="RHEA:42312"/>
        <dbReference type="Rhea" id="RHEA-COMP:9998"/>
        <dbReference type="Rhea" id="RHEA-COMP:9999"/>
        <dbReference type="ChEBI" id="CHEBI:15378"/>
        <dbReference type="ChEBI" id="CHEBI:33737"/>
        <dbReference type="ChEBI" id="CHEBI:33738"/>
        <dbReference type="ChEBI" id="CHEBI:57783"/>
        <dbReference type="ChEBI" id="CHEBI:58349"/>
        <dbReference type="EC" id="1.18.1.6"/>
    </reaction>
</comment>
<keyword evidence="17" id="KW-1185">Reference proteome</keyword>
<dbReference type="OrthoDB" id="333024at2759"/>
<evidence type="ECO:0000256" key="6">
    <source>
        <dbReference type="ARBA" id="ARBA00022448"/>
    </source>
</evidence>
<keyword evidence="10" id="KW-0249">Electron transport</keyword>
<feature type="binding site" evidence="15">
    <location>
        <position position="230"/>
    </location>
    <ligand>
        <name>NADP(+)</name>
        <dbReference type="ChEBI" id="CHEBI:58349"/>
    </ligand>
</feature>
<feature type="binding site" evidence="15">
    <location>
        <position position="387"/>
    </location>
    <ligand>
        <name>NADP(+)</name>
        <dbReference type="ChEBI" id="CHEBI:58349"/>
    </ligand>
</feature>
<evidence type="ECO:0000256" key="8">
    <source>
        <dbReference type="ARBA" id="ARBA00022827"/>
    </source>
</evidence>
<evidence type="ECO:0000256" key="4">
    <source>
        <dbReference type="ARBA" id="ARBA00013219"/>
    </source>
</evidence>
<feature type="binding site" evidence="14">
    <location>
        <position position="38"/>
    </location>
    <ligand>
        <name>FAD</name>
        <dbReference type="ChEBI" id="CHEBI:57692"/>
    </ligand>
</feature>
<evidence type="ECO:0000256" key="11">
    <source>
        <dbReference type="ARBA" id="ARBA00023002"/>
    </source>
</evidence>
<comment type="subcellular location">
    <subcellularLocation>
        <location evidence="13">Mitochondrion</location>
    </subcellularLocation>
</comment>
<dbReference type="STRING" id="568069.A0A1J1IJV3"/>
<gene>
    <name evidence="16" type="ORF">CLUMA_CG013734</name>
</gene>
<dbReference type="SUPFAM" id="SSF51971">
    <property type="entry name" value="Nucleotide-binding domain"/>
    <property type="match status" value="1"/>
</dbReference>
<evidence type="ECO:0000313" key="17">
    <source>
        <dbReference type="Proteomes" id="UP000183832"/>
    </source>
</evidence>
<dbReference type="PANTHER" id="PTHR48467">
    <property type="entry name" value="GLUTAMATE SYNTHASE 1 [NADH], CHLOROPLASTIC-LIKE"/>
    <property type="match status" value="1"/>
</dbReference>
<dbReference type="Pfam" id="PF13450">
    <property type="entry name" value="NAD_binding_8"/>
    <property type="match status" value="1"/>
</dbReference>
<keyword evidence="7 13" id="KW-0285">Flavoprotein</keyword>
<dbReference type="FunFam" id="3.50.50.60:FF:000229">
    <property type="entry name" value="NADPH:adrenodoxin oxidoreductase, mitochondrial"/>
    <property type="match status" value="1"/>
</dbReference>
<evidence type="ECO:0000256" key="1">
    <source>
        <dbReference type="ARBA" id="ARBA00001974"/>
    </source>
</evidence>
<evidence type="ECO:0000256" key="14">
    <source>
        <dbReference type="PIRSR" id="PIRSR000362-1"/>
    </source>
</evidence>
<dbReference type="PIRSF" id="PIRSF000362">
    <property type="entry name" value="FNR"/>
    <property type="match status" value="1"/>
</dbReference>
<evidence type="ECO:0000256" key="2">
    <source>
        <dbReference type="ARBA" id="ARBA00004731"/>
    </source>
</evidence>
<evidence type="ECO:0000256" key="3">
    <source>
        <dbReference type="ARBA" id="ARBA00008312"/>
    </source>
</evidence>
<sequence length="467" mass="52192">MWKWTKIIGNVNQRIFKANYSESKAKTIKACIVGSGPAGFYSAQYILKHLPNSHVDIIEKLPVPFGLVRFGVAPDHPEVKNVINTFTKTAEHPNFRFIGNVSVGTDITLQELRNCYDIVLLAYGANIDAKLNIPGEDKRNVLSAREFVGWYNGQPNLDKLNPDLSGESAVLLGQGNVAVDVARILLSTIDDLRKTDITEHALEALSKSRVKKVYLVGRRGPLQAAFTIKELREMLKLPNVDTNWRSSDFVNVKEQVESLPRPRKRITELMIKSLEENKSNEGNKNFLPIFYRSPLQINGESNVESVDLTITKVVDNKAIPTEDVENIPAQLVCRSIGYKSVCIDDAINFDDKRGMIKNTNGRVLQKDANTPDIGLYVAGWLGTGPTGVILTTMNNAFAVSQTIIDDVHSGAIKCDSTKPGLDPKKYNVVTWSDWEKIDKREIENGKKSNKPREKRLSIEEMMKIVKS</sequence>